<dbReference type="InterPro" id="IPR036388">
    <property type="entry name" value="WH-like_DNA-bd_sf"/>
</dbReference>
<dbReference type="Pfam" id="PF08279">
    <property type="entry name" value="HTH_11"/>
    <property type="match status" value="1"/>
</dbReference>
<proteinExistence type="predicted"/>
<name>A0A1H3Z5B9_9FIRM</name>
<dbReference type="STRING" id="81409.SAMN04515656_10527"/>
<dbReference type="InterPro" id="IPR057727">
    <property type="entry name" value="WCX_dom"/>
</dbReference>
<keyword evidence="1" id="KW-0805">Transcription regulation</keyword>
<dbReference type="Pfam" id="PF13280">
    <property type="entry name" value="WYL"/>
    <property type="match status" value="1"/>
</dbReference>
<dbReference type="RefSeq" id="WP_090305460.1">
    <property type="nucleotide sequence ID" value="NZ_FNRK01000005.1"/>
</dbReference>
<dbReference type="GO" id="GO:0003700">
    <property type="term" value="F:DNA-binding transcription factor activity"/>
    <property type="evidence" value="ECO:0007669"/>
    <property type="project" value="InterPro"/>
</dbReference>
<sequence>MVNSRLFEILNLLLARGPLTAKQLAGHFEVSTRTIYRDVDQLSQAGIPIYTAQGKGGGIALLPGYVLDRTILSEREQLSILAAIQALDTLSPEPANTTLTKLAALFGTPQDDWLEVDFSDWGNGQEEAAVFTTLKEAILRKHRVSFYYHGATHSVRRVVEPLKLCFKGQSWYLYAHCTLRDEPRFFKLRRMQDLTPLPEIFSRVAPTRVFTDDPATDTPTLSVTLRLSPNLAYRVRDEFNTYTTLPDGRFEVTLELPPGEWLYQYLATFGAHCEILSPPSLREEMRRRLEENLKVYS</sequence>
<keyword evidence="2" id="KW-0804">Transcription</keyword>
<dbReference type="Gene3D" id="1.10.10.10">
    <property type="entry name" value="Winged helix-like DNA-binding domain superfamily/Winged helix DNA-binding domain"/>
    <property type="match status" value="1"/>
</dbReference>
<dbReference type="InterPro" id="IPR026881">
    <property type="entry name" value="WYL_dom"/>
</dbReference>
<keyword evidence="4" id="KW-0238">DNA-binding</keyword>
<dbReference type="InterPro" id="IPR013196">
    <property type="entry name" value="HTH_11"/>
</dbReference>
<dbReference type="PROSITE" id="PS51000">
    <property type="entry name" value="HTH_DEOR_2"/>
    <property type="match status" value="1"/>
</dbReference>
<gene>
    <name evidence="4" type="ORF">SAMN04515656_10527</name>
</gene>
<dbReference type="InterPro" id="IPR001034">
    <property type="entry name" value="DeoR_HTH"/>
</dbReference>
<evidence type="ECO:0000259" key="3">
    <source>
        <dbReference type="PROSITE" id="PS51000"/>
    </source>
</evidence>
<dbReference type="PIRSF" id="PIRSF016838">
    <property type="entry name" value="PafC"/>
    <property type="match status" value="1"/>
</dbReference>
<reference evidence="4 5" key="1">
    <citation type="submission" date="2016-10" db="EMBL/GenBank/DDBJ databases">
        <authorList>
            <person name="de Groot N.N."/>
        </authorList>
    </citation>
    <scope>NUCLEOTIDE SEQUENCE [LARGE SCALE GENOMIC DNA]</scope>
    <source>
        <strain evidence="4 5">SR12</strain>
    </source>
</reference>
<evidence type="ECO:0000256" key="2">
    <source>
        <dbReference type="ARBA" id="ARBA00023163"/>
    </source>
</evidence>
<evidence type="ECO:0000313" key="5">
    <source>
        <dbReference type="Proteomes" id="UP000199394"/>
    </source>
</evidence>
<dbReference type="AlphaFoldDB" id="A0A1H3Z5B9"/>
<keyword evidence="5" id="KW-1185">Reference proteome</keyword>
<evidence type="ECO:0000313" key="4">
    <source>
        <dbReference type="EMBL" id="SEA18905.1"/>
    </source>
</evidence>
<organism evidence="4 5">
    <name type="scientific">Eubacterium aggregans</name>
    <dbReference type="NCBI Taxonomy" id="81409"/>
    <lineage>
        <taxon>Bacteria</taxon>
        <taxon>Bacillati</taxon>
        <taxon>Bacillota</taxon>
        <taxon>Clostridia</taxon>
        <taxon>Eubacteriales</taxon>
        <taxon>Eubacteriaceae</taxon>
        <taxon>Eubacterium</taxon>
    </lineage>
</organism>
<dbReference type="InterPro" id="IPR036390">
    <property type="entry name" value="WH_DNA-bd_sf"/>
</dbReference>
<dbReference type="Proteomes" id="UP000199394">
    <property type="component" value="Unassembled WGS sequence"/>
</dbReference>
<dbReference type="PROSITE" id="PS52050">
    <property type="entry name" value="WYL"/>
    <property type="match status" value="1"/>
</dbReference>
<protein>
    <submittedName>
        <fullName evidence="4">Predicted DNA-binding transcriptional regulator YafY, contains an HTH and WYL domains</fullName>
    </submittedName>
</protein>
<dbReference type="EMBL" id="FNRK01000005">
    <property type="protein sequence ID" value="SEA18905.1"/>
    <property type="molecule type" value="Genomic_DNA"/>
</dbReference>
<dbReference type="InterPro" id="IPR051534">
    <property type="entry name" value="CBASS_pafABC_assoc_protein"/>
</dbReference>
<dbReference type="GO" id="GO:0003677">
    <property type="term" value="F:DNA binding"/>
    <property type="evidence" value="ECO:0007669"/>
    <property type="project" value="UniProtKB-KW"/>
</dbReference>
<dbReference type="SUPFAM" id="SSF46785">
    <property type="entry name" value="Winged helix' DNA-binding domain"/>
    <property type="match status" value="1"/>
</dbReference>
<dbReference type="Pfam" id="PF25583">
    <property type="entry name" value="WCX"/>
    <property type="match status" value="1"/>
</dbReference>
<evidence type="ECO:0000256" key="1">
    <source>
        <dbReference type="ARBA" id="ARBA00023015"/>
    </source>
</evidence>
<feature type="domain" description="HTH deoR-type" evidence="3">
    <location>
        <begin position="2"/>
        <end position="60"/>
    </location>
</feature>
<accession>A0A1H3Z5B9</accession>
<dbReference type="OrthoDB" id="9815009at2"/>
<dbReference type="PANTHER" id="PTHR34580:SF1">
    <property type="entry name" value="PROTEIN PAFC"/>
    <property type="match status" value="1"/>
</dbReference>
<dbReference type="InterPro" id="IPR028349">
    <property type="entry name" value="PafC-like"/>
</dbReference>
<dbReference type="PANTHER" id="PTHR34580">
    <property type="match status" value="1"/>
</dbReference>